<gene>
    <name evidence="2" type="ORF">METZ01_LOCUS179832</name>
</gene>
<organism evidence="2">
    <name type="scientific">marine metagenome</name>
    <dbReference type="NCBI Taxonomy" id="408172"/>
    <lineage>
        <taxon>unclassified sequences</taxon>
        <taxon>metagenomes</taxon>
        <taxon>ecological metagenomes</taxon>
    </lineage>
</organism>
<name>A0A382CL73_9ZZZZ</name>
<protein>
    <recommendedName>
        <fullName evidence="3">Hemerythrin-like domain-containing protein</fullName>
    </recommendedName>
</protein>
<sequence>MLEYEHKFAAQKINEIKKITNDYSASKGACNTFKALYSKLKEFDQDLVTHIHL</sequence>
<reference evidence="2" key="1">
    <citation type="submission" date="2018-05" db="EMBL/GenBank/DDBJ databases">
        <authorList>
            <person name="Lanie J.A."/>
            <person name="Ng W.-L."/>
            <person name="Kazmierczak K.M."/>
            <person name="Andrzejewski T.M."/>
            <person name="Davidsen T.M."/>
            <person name="Wayne K.J."/>
            <person name="Tettelin H."/>
            <person name="Glass J.I."/>
            <person name="Rusch D."/>
            <person name="Podicherti R."/>
            <person name="Tsui H.-C.T."/>
            <person name="Winkler M.E."/>
        </authorList>
    </citation>
    <scope>NUCLEOTIDE SEQUENCE</scope>
</reference>
<dbReference type="InterPro" id="IPR019903">
    <property type="entry name" value="RIC_family"/>
</dbReference>
<accession>A0A382CL73</accession>
<dbReference type="PANTHER" id="PTHR36438:SF1">
    <property type="entry name" value="IRON-SULFUR CLUSTER REPAIR PROTEIN YTFE"/>
    <property type="match status" value="1"/>
</dbReference>
<proteinExistence type="predicted"/>
<evidence type="ECO:0000256" key="1">
    <source>
        <dbReference type="ARBA" id="ARBA00004496"/>
    </source>
</evidence>
<dbReference type="AlphaFoldDB" id="A0A382CL73"/>
<evidence type="ECO:0000313" key="2">
    <source>
        <dbReference type="EMBL" id="SVB26978.1"/>
    </source>
</evidence>
<dbReference type="GO" id="GO:0005737">
    <property type="term" value="C:cytoplasm"/>
    <property type="evidence" value="ECO:0007669"/>
    <property type="project" value="UniProtKB-SubCell"/>
</dbReference>
<evidence type="ECO:0008006" key="3">
    <source>
        <dbReference type="Google" id="ProtNLM"/>
    </source>
</evidence>
<comment type="subcellular location">
    <subcellularLocation>
        <location evidence="1">Cytoplasm</location>
    </subcellularLocation>
</comment>
<dbReference type="PANTHER" id="PTHR36438">
    <property type="entry name" value="IRON-SULFUR CLUSTER REPAIR PROTEIN YTFE"/>
    <property type="match status" value="1"/>
</dbReference>
<dbReference type="Gene3D" id="1.20.120.520">
    <property type="entry name" value="nmb1532 protein domain like"/>
    <property type="match status" value="1"/>
</dbReference>
<dbReference type="EMBL" id="UINC01035102">
    <property type="protein sequence ID" value="SVB26978.1"/>
    <property type="molecule type" value="Genomic_DNA"/>
</dbReference>